<dbReference type="InterPro" id="IPR013088">
    <property type="entry name" value="Znf_NHR/GATA"/>
</dbReference>
<evidence type="ECO:0000313" key="2">
    <source>
        <dbReference type="Proteomes" id="UP000005307"/>
    </source>
</evidence>
<dbReference type="Gene3D" id="3.30.50.10">
    <property type="entry name" value="Erythroid Transcription Factor GATA-1, subunit A"/>
    <property type="match status" value="1"/>
</dbReference>
<sequence length="60" mass="6675">MQEPSTQHFRPFRSKRCADVDLAKWPSGGYAFPSTDPDDVDELVGALERASDDPDLPRPS</sequence>
<dbReference type="InterPro" id="IPR005584">
    <property type="entry name" value="DNA_gyrase_inhibitor_YacG"/>
</dbReference>
<keyword evidence="2" id="KW-1185">Reference proteome</keyword>
<gene>
    <name evidence="1" type="ORF">OAN307_c31700</name>
</gene>
<dbReference type="Proteomes" id="UP000005307">
    <property type="component" value="Chromosome"/>
</dbReference>
<dbReference type="OrthoDB" id="9809663at2"/>
<dbReference type="GO" id="GO:0008270">
    <property type="term" value="F:zinc ion binding"/>
    <property type="evidence" value="ECO:0007669"/>
    <property type="project" value="InterPro"/>
</dbReference>
<proteinExistence type="predicted"/>
<dbReference type="GO" id="GO:0006355">
    <property type="term" value="P:regulation of DNA-templated transcription"/>
    <property type="evidence" value="ECO:0007669"/>
    <property type="project" value="InterPro"/>
</dbReference>
<dbReference type="SUPFAM" id="SSF57716">
    <property type="entry name" value="Glucocorticoid receptor-like (DNA-binding domain)"/>
    <property type="match status" value="1"/>
</dbReference>
<name>M9R911_9RHOB</name>
<dbReference type="EMBL" id="CP003740">
    <property type="protein sequence ID" value="AGI68702.1"/>
    <property type="molecule type" value="Genomic_DNA"/>
</dbReference>
<dbReference type="KEGG" id="oat:OAN307_c31700"/>
<dbReference type="RefSeq" id="WP_015500683.1">
    <property type="nucleotide sequence ID" value="NC_020911.1"/>
</dbReference>
<organism evidence="1 2">
    <name type="scientific">Octadecabacter antarcticus 307</name>
    <dbReference type="NCBI Taxonomy" id="391626"/>
    <lineage>
        <taxon>Bacteria</taxon>
        <taxon>Pseudomonadati</taxon>
        <taxon>Pseudomonadota</taxon>
        <taxon>Alphaproteobacteria</taxon>
        <taxon>Rhodobacterales</taxon>
        <taxon>Roseobacteraceae</taxon>
        <taxon>Octadecabacter</taxon>
    </lineage>
</organism>
<dbReference type="eggNOG" id="COG3024">
    <property type="taxonomic scope" value="Bacteria"/>
</dbReference>
<evidence type="ECO:0000313" key="1">
    <source>
        <dbReference type="EMBL" id="AGI68702.1"/>
    </source>
</evidence>
<dbReference type="HOGENOM" id="CLU_178280_1_1_5"/>
<accession>M9R911</accession>
<protein>
    <submittedName>
        <fullName evidence="1">Uncharacterized protein</fullName>
    </submittedName>
</protein>
<reference evidence="1 2" key="1">
    <citation type="journal article" date="2013" name="PLoS ONE">
        <title>Poles Apart: Arctic and Antarctic Octadecabacter strains Share High Genome Plasticity and a New Type of Xanthorhodopsin.</title>
        <authorList>
            <person name="Vollmers J."/>
            <person name="Voget S."/>
            <person name="Dietrich S."/>
            <person name="Gollnow K."/>
            <person name="Smits M."/>
            <person name="Meyer K."/>
            <person name="Brinkhoff T."/>
            <person name="Simon M."/>
            <person name="Daniel R."/>
        </authorList>
    </citation>
    <scope>NUCLEOTIDE SEQUENCE [LARGE SCALE GENOMIC DNA]</scope>
    <source>
        <strain evidence="1 2">307</strain>
    </source>
</reference>
<dbReference type="Pfam" id="PF03884">
    <property type="entry name" value="YacG"/>
    <property type="match status" value="1"/>
</dbReference>
<dbReference type="STRING" id="391626.OAN307_c31700"/>
<dbReference type="AlphaFoldDB" id="M9R911"/>